<dbReference type="Proteomes" id="UP000198520">
    <property type="component" value="Unassembled WGS sequence"/>
</dbReference>
<dbReference type="PANTHER" id="PTHR11717">
    <property type="entry name" value="LOW MOLECULAR WEIGHT PROTEIN TYROSINE PHOSPHATASE"/>
    <property type="match status" value="1"/>
</dbReference>
<dbReference type="AlphaFoldDB" id="A0A1I2GRN5"/>
<gene>
    <name evidence="2" type="ORF">SAMN04488035_1917</name>
</gene>
<dbReference type="SUPFAM" id="SSF52788">
    <property type="entry name" value="Phosphotyrosine protein phosphatases I"/>
    <property type="match status" value="1"/>
</dbReference>
<protein>
    <submittedName>
        <fullName evidence="2">Protein-tyrosine phosphatase</fullName>
    </submittedName>
</protein>
<sequence>MNAPFTVLAVCTGNICRSPAVERLFAAHFRHDPSVHFASAGTGALVSNGIEPGMQRILQARGVPTEGFAARQLTEETIRSAQLILALTVAHRGEIVEMYPGAVRRVFTVRELARLIDALPHGALPAGSAADRFAALIPLAARQRGMRVIAEEEFDVVDPYRGDDALFEESYRQIQPAVDRIARYVRG</sequence>
<name>A0A1I2GRN5_9MICO</name>
<evidence type="ECO:0000259" key="1">
    <source>
        <dbReference type="SMART" id="SM00226"/>
    </source>
</evidence>
<keyword evidence="3" id="KW-1185">Reference proteome</keyword>
<organism evidence="2 3">
    <name type="scientific">Flavimobilis marinus</name>
    <dbReference type="NCBI Taxonomy" id="285351"/>
    <lineage>
        <taxon>Bacteria</taxon>
        <taxon>Bacillati</taxon>
        <taxon>Actinomycetota</taxon>
        <taxon>Actinomycetes</taxon>
        <taxon>Micrococcales</taxon>
        <taxon>Jonesiaceae</taxon>
        <taxon>Flavimobilis</taxon>
    </lineage>
</organism>
<dbReference type="PANTHER" id="PTHR11717:SF31">
    <property type="entry name" value="LOW MOLECULAR WEIGHT PROTEIN-TYROSINE-PHOSPHATASE ETP-RELATED"/>
    <property type="match status" value="1"/>
</dbReference>
<dbReference type="EMBL" id="FONZ01000003">
    <property type="protein sequence ID" value="SFF19709.1"/>
    <property type="molecule type" value="Genomic_DNA"/>
</dbReference>
<proteinExistence type="predicted"/>
<dbReference type="GO" id="GO:0004725">
    <property type="term" value="F:protein tyrosine phosphatase activity"/>
    <property type="evidence" value="ECO:0007669"/>
    <property type="project" value="TreeGrafter"/>
</dbReference>
<dbReference type="Gene3D" id="3.40.50.2300">
    <property type="match status" value="1"/>
</dbReference>
<accession>A0A1I2GRN5</accession>
<dbReference type="RefSeq" id="WP_093377858.1">
    <property type="nucleotide sequence ID" value="NZ_BNAN01000003.1"/>
</dbReference>
<dbReference type="Pfam" id="PF01451">
    <property type="entry name" value="LMWPc"/>
    <property type="match status" value="1"/>
</dbReference>
<dbReference type="InterPro" id="IPR050438">
    <property type="entry name" value="LMW_PTPase"/>
</dbReference>
<dbReference type="SMART" id="SM00226">
    <property type="entry name" value="LMWPc"/>
    <property type="match status" value="1"/>
</dbReference>
<dbReference type="InterPro" id="IPR023485">
    <property type="entry name" value="Ptyr_pPase"/>
</dbReference>
<feature type="domain" description="Phosphotyrosine protein phosphatase I" evidence="1">
    <location>
        <begin position="5"/>
        <end position="184"/>
    </location>
</feature>
<dbReference type="STRING" id="285351.SAMN04488035_1917"/>
<evidence type="ECO:0000313" key="3">
    <source>
        <dbReference type="Proteomes" id="UP000198520"/>
    </source>
</evidence>
<reference evidence="3" key="1">
    <citation type="submission" date="2016-10" db="EMBL/GenBank/DDBJ databases">
        <authorList>
            <person name="Varghese N."/>
            <person name="Submissions S."/>
        </authorList>
    </citation>
    <scope>NUCLEOTIDE SEQUENCE [LARGE SCALE GENOMIC DNA]</scope>
    <source>
        <strain evidence="3">DSM 19083</strain>
    </source>
</reference>
<dbReference type="InterPro" id="IPR036196">
    <property type="entry name" value="Ptyr_pPase_sf"/>
</dbReference>
<dbReference type="OrthoDB" id="9784339at2"/>
<evidence type="ECO:0000313" key="2">
    <source>
        <dbReference type="EMBL" id="SFF19709.1"/>
    </source>
</evidence>